<dbReference type="InterPro" id="IPR002528">
    <property type="entry name" value="MATE_fam"/>
</dbReference>
<dbReference type="AlphaFoldDB" id="W4GET2"/>
<feature type="transmembrane region" description="Helical" evidence="6">
    <location>
        <begin position="167"/>
        <end position="189"/>
    </location>
</feature>
<sequence>MTSRSRSNSVDVSALLVVLTPSSVTKHQQADLEKVHLNADAHPDLRQETVALLQLAFPIIATLALEFLPGAFSVAIVGHIDSPLRKEYVDAATLSTMFLNISGLSIGCGLSTAMDTLCSQTVGAGKLYNLGMYFQSGLIVLGSMFLPSLILNYHAEYFLLALHQDPVVAALAGTYSRVSVWCLPGFFLYELLKKVLQAQNIVHPMAYIAIVSNVVYGLLGYYMCYYTELSFLGAAYARTISNTLLPVFALIYLTWNPVYKVWWPADHSVSSQWKAALAHVPEFFTLGIPGMLMMLMEWWAFEVCAVMAGWMEDPVLAISVQSVLMSLSAQAYSLFLGLSIATTVRLGNALGANEPHRAELISRVALGVALVAGAFVSLVFLVTHEYLPLIFISDPASIEATQHALAMFVVFELIDCMSCAAQSLLKGMGKQAIGAWVNAAAYYLFGIPIGALLAFQYGFGVEGLWVGLALGLFGGFCVYLWFICRVNWKQMADDAAVRTST</sequence>
<feature type="transmembrane region" description="Helical" evidence="6">
    <location>
        <begin position="243"/>
        <end position="262"/>
    </location>
</feature>
<evidence type="ECO:0000256" key="1">
    <source>
        <dbReference type="ARBA" id="ARBA00004141"/>
    </source>
</evidence>
<dbReference type="NCBIfam" id="TIGR00797">
    <property type="entry name" value="matE"/>
    <property type="match status" value="1"/>
</dbReference>
<comment type="subcellular location">
    <subcellularLocation>
        <location evidence="1">Membrane</location>
        <topology evidence="1">Multi-pass membrane protein</topology>
    </subcellularLocation>
</comment>
<feature type="transmembrane region" description="Helical" evidence="6">
    <location>
        <begin position="130"/>
        <end position="155"/>
    </location>
</feature>
<evidence type="ECO:0000313" key="7">
    <source>
        <dbReference type="EMBL" id="ETV77786.1"/>
    </source>
</evidence>
<gene>
    <name evidence="7" type="ORF">H257_08630</name>
</gene>
<dbReference type="GeneID" id="20810626"/>
<evidence type="ECO:0008006" key="8">
    <source>
        <dbReference type="Google" id="ProtNLM"/>
    </source>
</evidence>
<dbReference type="Pfam" id="PF01554">
    <property type="entry name" value="MatE"/>
    <property type="match status" value="2"/>
</dbReference>
<dbReference type="STRING" id="112090.W4GET2"/>
<feature type="transmembrane region" description="Helical" evidence="6">
    <location>
        <begin position="364"/>
        <end position="383"/>
    </location>
</feature>
<name>W4GET2_APHAT</name>
<evidence type="ECO:0000256" key="6">
    <source>
        <dbReference type="SAM" id="Phobius"/>
    </source>
</evidence>
<keyword evidence="3 6" id="KW-0812">Transmembrane</keyword>
<feature type="transmembrane region" description="Helical" evidence="6">
    <location>
        <begin position="463"/>
        <end position="482"/>
    </location>
</feature>
<keyword evidence="4 6" id="KW-1133">Transmembrane helix</keyword>
<evidence type="ECO:0000256" key="3">
    <source>
        <dbReference type="ARBA" id="ARBA00022692"/>
    </source>
</evidence>
<dbReference type="GO" id="GO:0016020">
    <property type="term" value="C:membrane"/>
    <property type="evidence" value="ECO:0007669"/>
    <property type="project" value="UniProtKB-SubCell"/>
</dbReference>
<feature type="transmembrane region" description="Helical" evidence="6">
    <location>
        <begin position="283"/>
        <end position="311"/>
    </location>
</feature>
<dbReference type="RefSeq" id="XP_009832896.1">
    <property type="nucleotide sequence ID" value="XM_009834594.1"/>
</dbReference>
<reference evidence="7" key="1">
    <citation type="submission" date="2013-12" db="EMBL/GenBank/DDBJ databases">
        <title>The Genome Sequence of Aphanomyces astaci APO3.</title>
        <authorList>
            <consortium name="The Broad Institute Genomics Platform"/>
            <person name="Russ C."/>
            <person name="Tyler B."/>
            <person name="van West P."/>
            <person name="Dieguez-Uribeondo J."/>
            <person name="Young S.K."/>
            <person name="Zeng Q."/>
            <person name="Gargeya S."/>
            <person name="Fitzgerald M."/>
            <person name="Abouelleil A."/>
            <person name="Alvarado L."/>
            <person name="Chapman S.B."/>
            <person name="Gainer-Dewar J."/>
            <person name="Goldberg J."/>
            <person name="Griggs A."/>
            <person name="Gujja S."/>
            <person name="Hansen M."/>
            <person name="Howarth C."/>
            <person name="Imamovic A."/>
            <person name="Ireland A."/>
            <person name="Larimer J."/>
            <person name="McCowan C."/>
            <person name="Murphy C."/>
            <person name="Pearson M."/>
            <person name="Poon T.W."/>
            <person name="Priest M."/>
            <person name="Roberts A."/>
            <person name="Saif S."/>
            <person name="Shea T."/>
            <person name="Sykes S."/>
            <person name="Wortman J."/>
            <person name="Nusbaum C."/>
            <person name="Birren B."/>
        </authorList>
    </citation>
    <scope>NUCLEOTIDE SEQUENCE [LARGE SCALE GENOMIC DNA]</scope>
    <source>
        <strain evidence="7">APO3</strain>
    </source>
</reference>
<dbReference type="GO" id="GO:0015297">
    <property type="term" value="F:antiporter activity"/>
    <property type="evidence" value="ECO:0007669"/>
    <property type="project" value="InterPro"/>
</dbReference>
<proteinExistence type="inferred from homology"/>
<dbReference type="PANTHER" id="PTHR11206">
    <property type="entry name" value="MULTIDRUG RESISTANCE PROTEIN"/>
    <property type="match status" value="1"/>
</dbReference>
<evidence type="ECO:0000256" key="4">
    <source>
        <dbReference type="ARBA" id="ARBA00022989"/>
    </source>
</evidence>
<feature type="transmembrane region" description="Helical" evidence="6">
    <location>
        <begin position="403"/>
        <end position="421"/>
    </location>
</feature>
<organism evidence="7">
    <name type="scientific">Aphanomyces astaci</name>
    <name type="common">Crayfish plague agent</name>
    <dbReference type="NCBI Taxonomy" id="112090"/>
    <lineage>
        <taxon>Eukaryota</taxon>
        <taxon>Sar</taxon>
        <taxon>Stramenopiles</taxon>
        <taxon>Oomycota</taxon>
        <taxon>Saprolegniomycetes</taxon>
        <taxon>Saprolegniales</taxon>
        <taxon>Verrucalvaceae</taxon>
        <taxon>Aphanomyces</taxon>
    </lineage>
</organism>
<evidence type="ECO:0000256" key="2">
    <source>
        <dbReference type="ARBA" id="ARBA00010199"/>
    </source>
</evidence>
<dbReference type="EMBL" id="KI913132">
    <property type="protein sequence ID" value="ETV77786.1"/>
    <property type="molecule type" value="Genomic_DNA"/>
</dbReference>
<comment type="similarity">
    <text evidence="2">Belongs to the multi antimicrobial extrusion (MATE) (TC 2.A.66.1) family.</text>
</comment>
<dbReference type="CDD" id="cd13132">
    <property type="entry name" value="MATE_eukaryotic"/>
    <property type="match status" value="1"/>
</dbReference>
<dbReference type="InterPro" id="IPR045069">
    <property type="entry name" value="MATE_euk"/>
</dbReference>
<dbReference type="GO" id="GO:0042910">
    <property type="term" value="F:xenobiotic transmembrane transporter activity"/>
    <property type="evidence" value="ECO:0007669"/>
    <property type="project" value="InterPro"/>
</dbReference>
<feature type="transmembrane region" description="Helical" evidence="6">
    <location>
        <begin position="97"/>
        <end position="118"/>
    </location>
</feature>
<evidence type="ECO:0000256" key="5">
    <source>
        <dbReference type="ARBA" id="ARBA00023136"/>
    </source>
</evidence>
<accession>W4GET2</accession>
<dbReference type="VEuPathDB" id="FungiDB:H257_08630"/>
<feature type="transmembrane region" description="Helical" evidence="6">
    <location>
        <begin position="55"/>
        <end position="77"/>
    </location>
</feature>
<feature type="transmembrane region" description="Helical" evidence="6">
    <location>
        <begin position="433"/>
        <end position="457"/>
    </location>
</feature>
<protein>
    <recommendedName>
        <fullName evidence="8">MATE efflux family protein</fullName>
    </recommendedName>
</protein>
<feature type="transmembrane region" description="Helical" evidence="6">
    <location>
        <begin position="201"/>
        <end position="223"/>
    </location>
</feature>
<keyword evidence="5 6" id="KW-0472">Membrane</keyword>
<dbReference type="GO" id="GO:1990961">
    <property type="term" value="P:xenobiotic detoxification by transmembrane export across the plasma membrane"/>
    <property type="evidence" value="ECO:0007669"/>
    <property type="project" value="InterPro"/>
</dbReference>
<dbReference type="OrthoDB" id="2126698at2759"/>